<dbReference type="Proteomes" id="UP000233837">
    <property type="component" value="Unassembled WGS sequence"/>
</dbReference>
<evidence type="ECO:0000256" key="1">
    <source>
        <dbReference type="SAM" id="MobiDB-lite"/>
    </source>
</evidence>
<proteinExistence type="predicted"/>
<dbReference type="EMBL" id="KZ505252">
    <property type="protein sequence ID" value="PKU60091.1"/>
    <property type="molecule type" value="Genomic_DNA"/>
</dbReference>
<reference evidence="2 3" key="2">
    <citation type="journal article" date="2017" name="Nature">
        <title>The Apostasia genome and the evolution of orchids.</title>
        <authorList>
            <person name="Zhang G.Q."/>
            <person name="Liu K.W."/>
            <person name="Li Z."/>
            <person name="Lohaus R."/>
            <person name="Hsiao Y.Y."/>
            <person name="Niu S.C."/>
            <person name="Wang J.Y."/>
            <person name="Lin Y.C."/>
            <person name="Xu Q."/>
            <person name="Chen L.J."/>
            <person name="Yoshida K."/>
            <person name="Fujiwara S."/>
            <person name="Wang Z.W."/>
            <person name="Zhang Y.Q."/>
            <person name="Mitsuda N."/>
            <person name="Wang M."/>
            <person name="Liu G.H."/>
            <person name="Pecoraro L."/>
            <person name="Huang H.X."/>
            <person name="Xiao X.J."/>
            <person name="Lin M."/>
            <person name="Wu X.Y."/>
            <person name="Wu W.L."/>
            <person name="Chen Y.Y."/>
            <person name="Chang S.B."/>
            <person name="Sakamoto S."/>
            <person name="Ohme-Takagi M."/>
            <person name="Yagi M."/>
            <person name="Zeng S.J."/>
            <person name="Shen C.Y."/>
            <person name="Yeh C.M."/>
            <person name="Luo Y.B."/>
            <person name="Tsai W.C."/>
            <person name="Van de Peer Y."/>
            <person name="Liu Z.J."/>
        </authorList>
    </citation>
    <scope>NUCLEOTIDE SEQUENCE [LARGE SCALE GENOMIC DNA]</scope>
    <source>
        <tissue evidence="2">The whole plant</tissue>
    </source>
</reference>
<feature type="region of interest" description="Disordered" evidence="1">
    <location>
        <begin position="27"/>
        <end position="56"/>
    </location>
</feature>
<sequence>MMELAQRMEKKYRREKNSKSNIMRGAYRSTSTTLTPRTRTMSFQREASKEKSSGVRPRGNFKQLIEANVQDKWVKGLCFRCDERYTLGCRCKDRTLQVLTICDDEEAEEGDRSEASTKEEKLHLDMVDVSLNSVVGFYIDELLTSGNIFRH</sequence>
<organism evidence="2 3">
    <name type="scientific">Dendrobium catenatum</name>
    <dbReference type="NCBI Taxonomy" id="906689"/>
    <lineage>
        <taxon>Eukaryota</taxon>
        <taxon>Viridiplantae</taxon>
        <taxon>Streptophyta</taxon>
        <taxon>Embryophyta</taxon>
        <taxon>Tracheophyta</taxon>
        <taxon>Spermatophyta</taxon>
        <taxon>Magnoliopsida</taxon>
        <taxon>Liliopsida</taxon>
        <taxon>Asparagales</taxon>
        <taxon>Orchidaceae</taxon>
        <taxon>Epidendroideae</taxon>
        <taxon>Malaxideae</taxon>
        <taxon>Dendrobiinae</taxon>
        <taxon>Dendrobium</taxon>
    </lineage>
</organism>
<protein>
    <submittedName>
        <fullName evidence="2">Uncharacterized protein</fullName>
    </submittedName>
</protein>
<gene>
    <name evidence="2" type="ORF">MA16_Dca027949</name>
</gene>
<keyword evidence="3" id="KW-1185">Reference proteome</keyword>
<reference evidence="2 3" key="1">
    <citation type="journal article" date="2016" name="Sci. Rep.">
        <title>The Dendrobium catenatum Lindl. genome sequence provides insights into polysaccharide synthase, floral development and adaptive evolution.</title>
        <authorList>
            <person name="Zhang G.Q."/>
            <person name="Xu Q."/>
            <person name="Bian C."/>
            <person name="Tsai W.C."/>
            <person name="Yeh C.M."/>
            <person name="Liu K.W."/>
            <person name="Yoshida K."/>
            <person name="Zhang L.S."/>
            <person name="Chang S.B."/>
            <person name="Chen F."/>
            <person name="Shi Y."/>
            <person name="Su Y.Y."/>
            <person name="Zhang Y.Q."/>
            <person name="Chen L.J."/>
            <person name="Yin Y."/>
            <person name="Lin M."/>
            <person name="Huang H."/>
            <person name="Deng H."/>
            <person name="Wang Z.W."/>
            <person name="Zhu S.L."/>
            <person name="Zhao X."/>
            <person name="Deng C."/>
            <person name="Niu S.C."/>
            <person name="Huang J."/>
            <person name="Wang M."/>
            <person name="Liu G.H."/>
            <person name="Yang H.J."/>
            <person name="Xiao X.J."/>
            <person name="Hsiao Y.Y."/>
            <person name="Wu W.L."/>
            <person name="Chen Y.Y."/>
            <person name="Mitsuda N."/>
            <person name="Ohme-Takagi M."/>
            <person name="Luo Y.B."/>
            <person name="Van de Peer Y."/>
            <person name="Liu Z.J."/>
        </authorList>
    </citation>
    <scope>NUCLEOTIDE SEQUENCE [LARGE SCALE GENOMIC DNA]</scope>
    <source>
        <tissue evidence="2">The whole plant</tissue>
    </source>
</reference>
<feature type="compositionally biased region" description="Low complexity" evidence="1">
    <location>
        <begin position="28"/>
        <end position="42"/>
    </location>
</feature>
<accession>A0A2I0V9K5</accession>
<name>A0A2I0V9K5_9ASPA</name>
<dbReference type="AlphaFoldDB" id="A0A2I0V9K5"/>
<evidence type="ECO:0000313" key="3">
    <source>
        <dbReference type="Proteomes" id="UP000233837"/>
    </source>
</evidence>
<evidence type="ECO:0000313" key="2">
    <source>
        <dbReference type="EMBL" id="PKU60091.1"/>
    </source>
</evidence>